<name>A0AAJ8E188_ASPNG</name>
<dbReference type="GeneID" id="84593750"/>
<protein>
    <submittedName>
        <fullName evidence="1">Uncharacterized protein</fullName>
    </submittedName>
</protein>
<reference evidence="1" key="1">
    <citation type="submission" date="2025-02" db="EMBL/GenBank/DDBJ databases">
        <authorList>
            <consortium name="NCBI Genome Project"/>
        </authorList>
    </citation>
    <scope>NUCLEOTIDE SEQUENCE</scope>
</reference>
<proteinExistence type="predicted"/>
<evidence type="ECO:0000313" key="1">
    <source>
        <dbReference type="RefSeq" id="XP_059602976.1"/>
    </source>
</evidence>
<reference evidence="1" key="2">
    <citation type="submission" date="2025-08" db="UniProtKB">
        <authorList>
            <consortium name="RefSeq"/>
        </authorList>
    </citation>
    <scope>IDENTIFICATION</scope>
</reference>
<dbReference type="AlphaFoldDB" id="A0AAJ8E188"/>
<dbReference type="KEGG" id="ang:An18g06000"/>
<accession>A0AAJ8E188</accession>
<organism evidence="1">
    <name type="scientific">Aspergillus niger</name>
    <dbReference type="NCBI Taxonomy" id="5061"/>
    <lineage>
        <taxon>Eukaryota</taxon>
        <taxon>Fungi</taxon>
        <taxon>Dikarya</taxon>
        <taxon>Ascomycota</taxon>
        <taxon>Pezizomycotina</taxon>
        <taxon>Eurotiomycetes</taxon>
        <taxon>Eurotiomycetidae</taxon>
        <taxon>Eurotiales</taxon>
        <taxon>Aspergillaceae</taxon>
        <taxon>Aspergillus</taxon>
        <taxon>Aspergillus subgen. Circumdati</taxon>
    </lineage>
</organism>
<dbReference type="VEuPathDB" id="FungiDB:An18g06000"/>
<gene>
    <name evidence="1" type="ORF">An18g06000</name>
</gene>
<sequence>MDWPTFRMRNAEVQERCCKPAAETLYFHYGVDFPYSPRVHGFLCPESVLQKENANELLLVQSCSWLTWQAVVSSDRTCLSPTDRVRCCAESNWRSVTLSSGWRSSMNYESTRLYANPLYSGDEFGR</sequence>
<dbReference type="RefSeq" id="XP_059602976.1">
    <property type="nucleotide sequence ID" value="XM_059745858.1"/>
</dbReference>